<accession>C5T1T8</accession>
<evidence type="ECO:0000313" key="2">
    <source>
        <dbReference type="Proteomes" id="UP000003856"/>
    </source>
</evidence>
<evidence type="ECO:0008006" key="3">
    <source>
        <dbReference type="Google" id="ProtNLM"/>
    </source>
</evidence>
<gene>
    <name evidence="1" type="ORF">AcdelDRAFT_0868</name>
</gene>
<dbReference type="PATRIC" id="fig|573060.9.peg.4295"/>
<dbReference type="Proteomes" id="UP000003856">
    <property type="component" value="Unassembled WGS sequence"/>
</dbReference>
<proteinExistence type="predicted"/>
<dbReference type="AlphaFoldDB" id="C5T1T8"/>
<dbReference type="EMBL" id="ACQT01000014">
    <property type="protein sequence ID" value="EER61533.1"/>
    <property type="molecule type" value="Genomic_DNA"/>
</dbReference>
<keyword evidence="2" id="KW-1185">Reference proteome</keyword>
<evidence type="ECO:0000313" key="1">
    <source>
        <dbReference type="EMBL" id="EER61533.1"/>
    </source>
</evidence>
<organism evidence="1 2">
    <name type="scientific">Acidovorax delafieldii 2AN</name>
    <dbReference type="NCBI Taxonomy" id="573060"/>
    <lineage>
        <taxon>Bacteria</taxon>
        <taxon>Pseudomonadati</taxon>
        <taxon>Pseudomonadota</taxon>
        <taxon>Betaproteobacteria</taxon>
        <taxon>Burkholderiales</taxon>
        <taxon>Comamonadaceae</taxon>
        <taxon>Acidovorax</taxon>
    </lineage>
</organism>
<comment type="caution">
    <text evidence="1">The sequence shown here is derived from an EMBL/GenBank/DDBJ whole genome shotgun (WGS) entry which is preliminary data.</text>
</comment>
<sequence length="266" mass="28823">MQFEDLTIAHIKDRTEEVGDCWIWQQGSTNGYPQMKVQGRCCKLVRRMVVELDGRPAQPRQPVVVTCGEARCVNPAHLKATSISDAGKRAAERGAWKGKARAAKIARTRRANVNKKLDMDKAREIRMSTILGMDPGANTGVATFIGGKLATLATIAPNEIERVLREVMPARVVFEDSRLQSHTWTRGKSGAASAKMARNVGQVDAWCFLITAVCGELGIAAHGVSPAGKGAKVNAERFAALTGWTGASNEHTRDAAMVAWPYRGAK</sequence>
<name>C5T1T8_ACIDE</name>
<protein>
    <recommendedName>
        <fullName evidence="3">HNH nuclease domain-containing protein</fullName>
    </recommendedName>
</protein>
<dbReference type="RefSeq" id="WP_005793763.1">
    <property type="nucleotide sequence ID" value="NZ_ACQT01000014.1"/>
</dbReference>
<reference evidence="1 2" key="1">
    <citation type="submission" date="2009-05" db="EMBL/GenBank/DDBJ databases">
        <title>The draft genome of Acidovorax delafieldii 2AN.</title>
        <authorList>
            <consortium name="US DOE Joint Genome Institute (JGI-PGF)"/>
            <person name="Lucas S."/>
            <person name="Copeland A."/>
            <person name="Lapidus A."/>
            <person name="Glavina del Rio T."/>
            <person name="Tice H."/>
            <person name="Bruce D."/>
            <person name="Goodwin L."/>
            <person name="Pitluck S."/>
            <person name="Larimer F."/>
            <person name="Land M.L."/>
            <person name="Hauser L."/>
            <person name="Shelobolina E.S."/>
            <person name="Picardal F."/>
            <person name="Roden E."/>
            <person name="Emerson D."/>
        </authorList>
    </citation>
    <scope>NUCLEOTIDE SEQUENCE [LARGE SCALE GENOMIC DNA]</scope>
    <source>
        <strain evidence="1 2">2AN</strain>
    </source>
</reference>